<keyword evidence="2" id="KW-1185">Reference proteome</keyword>
<comment type="caution">
    <text evidence="1">The sequence shown here is derived from an EMBL/GenBank/DDBJ whole genome shotgun (WGS) entry which is preliminary data.</text>
</comment>
<accession>A0ABQ7P3V1</accession>
<dbReference type="EMBL" id="SRPR01000400">
    <property type="protein sequence ID" value="KAG5953725.1"/>
    <property type="molecule type" value="Genomic_DNA"/>
</dbReference>
<gene>
    <name evidence="1" type="ORF">E4U57_005231</name>
</gene>
<reference evidence="1 2" key="1">
    <citation type="journal article" date="2020" name="bioRxiv">
        <title>Whole genome comparisons of ergot fungi reveals the divergence and evolution of species within the genus Claviceps are the result of varying mechanisms driving genome evolution and host range expansion.</title>
        <authorList>
            <person name="Wyka S.A."/>
            <person name="Mondo S.J."/>
            <person name="Liu M."/>
            <person name="Dettman J."/>
            <person name="Nalam V."/>
            <person name="Broders K.D."/>
        </authorList>
    </citation>
    <scope>NUCLEOTIDE SEQUENCE [LARGE SCALE GENOMIC DNA]</scope>
    <source>
        <strain evidence="1 2">LM583</strain>
    </source>
</reference>
<organism evidence="1 2">
    <name type="scientific">Claviceps arundinis</name>
    <dbReference type="NCBI Taxonomy" id="1623583"/>
    <lineage>
        <taxon>Eukaryota</taxon>
        <taxon>Fungi</taxon>
        <taxon>Dikarya</taxon>
        <taxon>Ascomycota</taxon>
        <taxon>Pezizomycotina</taxon>
        <taxon>Sordariomycetes</taxon>
        <taxon>Hypocreomycetidae</taxon>
        <taxon>Hypocreales</taxon>
        <taxon>Clavicipitaceae</taxon>
        <taxon>Claviceps</taxon>
    </lineage>
</organism>
<evidence type="ECO:0000313" key="2">
    <source>
        <dbReference type="Proteomes" id="UP000742024"/>
    </source>
</evidence>
<sequence>MIRRPPSSLNNEKRKNYDAALAARPDFWLPEALHLSARSAPELLQLAPSKKALLGELRDERQLLAASKPFQTVD</sequence>
<proteinExistence type="predicted"/>
<dbReference type="Proteomes" id="UP000742024">
    <property type="component" value="Unassembled WGS sequence"/>
</dbReference>
<name>A0ABQ7P3V1_9HYPO</name>
<protein>
    <submittedName>
        <fullName evidence="1">Uncharacterized protein</fullName>
    </submittedName>
</protein>
<evidence type="ECO:0000313" key="1">
    <source>
        <dbReference type="EMBL" id="KAG5953725.1"/>
    </source>
</evidence>